<reference evidence="1" key="1">
    <citation type="submission" date="2015-12" db="EMBL/GenBank/DDBJ databases">
        <title>Gene expression during late stages of embryo sac development: a critical building block for successful pollen-pistil interactions.</title>
        <authorList>
            <person name="Liu Y."/>
            <person name="Joly V."/>
            <person name="Sabar M."/>
            <person name="Matton D.P."/>
        </authorList>
    </citation>
    <scope>NUCLEOTIDE SEQUENCE</scope>
</reference>
<accession>A0A0V0GLT1</accession>
<name>A0A0V0GLT1_SOLCH</name>
<sequence length="71" mass="8381">MIEKPKVSRVEVDKHGVINEEILSYKNLGRENENWRPSFQANCSRLSAEDSEWLHRPFPEEKWSISLKVVN</sequence>
<organism evidence="1">
    <name type="scientific">Solanum chacoense</name>
    <name type="common">Chaco potato</name>
    <dbReference type="NCBI Taxonomy" id="4108"/>
    <lineage>
        <taxon>Eukaryota</taxon>
        <taxon>Viridiplantae</taxon>
        <taxon>Streptophyta</taxon>
        <taxon>Embryophyta</taxon>
        <taxon>Tracheophyta</taxon>
        <taxon>Spermatophyta</taxon>
        <taxon>Magnoliopsida</taxon>
        <taxon>eudicotyledons</taxon>
        <taxon>Gunneridae</taxon>
        <taxon>Pentapetalae</taxon>
        <taxon>asterids</taxon>
        <taxon>lamiids</taxon>
        <taxon>Solanales</taxon>
        <taxon>Solanaceae</taxon>
        <taxon>Solanoideae</taxon>
        <taxon>Solaneae</taxon>
        <taxon>Solanum</taxon>
    </lineage>
</organism>
<evidence type="ECO:0000313" key="1">
    <source>
        <dbReference type="EMBL" id="JAP08826.1"/>
    </source>
</evidence>
<dbReference type="EMBL" id="GEDG01036201">
    <property type="protein sequence ID" value="JAP08826.1"/>
    <property type="molecule type" value="Transcribed_RNA"/>
</dbReference>
<proteinExistence type="predicted"/>
<protein>
    <submittedName>
        <fullName evidence="1">Putative ovule protein</fullName>
    </submittedName>
</protein>
<dbReference type="AlphaFoldDB" id="A0A0V0GLT1"/>